<feature type="region of interest" description="Disordered" evidence="5">
    <location>
        <begin position="26"/>
        <end position="53"/>
    </location>
</feature>
<dbReference type="GO" id="GO:0046872">
    <property type="term" value="F:metal ion binding"/>
    <property type="evidence" value="ECO:0007669"/>
    <property type="project" value="UniProtKB-KW"/>
</dbReference>
<evidence type="ECO:0000256" key="1">
    <source>
        <dbReference type="ARBA" id="ARBA00022617"/>
    </source>
</evidence>
<reference evidence="8 9" key="1">
    <citation type="journal article" date="2020" name="Antonie Van Leeuwenhoek">
        <title>Rhodopirellula heiligendammensis sp. nov., Rhodopirellula pilleata sp. nov., and Rhodopirellula solitaria sp. nov. isolated from natural or artificial marine surfaces in Northern Germany and California, USA, and emended description of the genus Rhodopirellula.</title>
        <authorList>
            <person name="Kallscheuer N."/>
            <person name="Wiegand S."/>
            <person name="Jogler M."/>
            <person name="Boedeker C."/>
            <person name="Peeters S.H."/>
            <person name="Rast P."/>
            <person name="Heuer A."/>
            <person name="Jetten M.S.M."/>
            <person name="Rohde M."/>
            <person name="Jogler C."/>
        </authorList>
    </citation>
    <scope>NUCLEOTIDE SEQUENCE [LARGE SCALE GENOMIC DNA]</scope>
    <source>
        <strain evidence="8 9">Poly21</strain>
    </source>
</reference>
<comment type="caution">
    <text evidence="8">The sequence shown here is derived from an EMBL/GenBank/DDBJ whole genome shotgun (WGS) entry which is preliminary data.</text>
</comment>
<dbReference type="Gene3D" id="2.120.10.30">
    <property type="entry name" value="TolB, C-terminal domain"/>
    <property type="match status" value="1"/>
</dbReference>
<dbReference type="GO" id="GO:0020037">
    <property type="term" value="F:heme binding"/>
    <property type="evidence" value="ECO:0007669"/>
    <property type="project" value="InterPro"/>
</dbReference>
<dbReference type="Pfam" id="PF23500">
    <property type="entry name" value="DUF7133"/>
    <property type="match status" value="1"/>
</dbReference>
<evidence type="ECO:0000256" key="6">
    <source>
        <dbReference type="SAM" id="SignalP"/>
    </source>
</evidence>
<dbReference type="PANTHER" id="PTHR33546">
    <property type="entry name" value="LARGE, MULTIFUNCTIONAL SECRETED PROTEIN-RELATED"/>
    <property type="match status" value="1"/>
</dbReference>
<dbReference type="SUPFAM" id="SSF46626">
    <property type="entry name" value="Cytochrome c"/>
    <property type="match status" value="1"/>
</dbReference>
<feature type="signal peptide" evidence="6">
    <location>
        <begin position="1"/>
        <end position="23"/>
    </location>
</feature>
<feature type="chain" id="PRO_5022721000" evidence="6">
    <location>
        <begin position="24"/>
        <end position="964"/>
    </location>
</feature>
<gene>
    <name evidence="8" type="ORF">Poly21_16010</name>
</gene>
<dbReference type="Pfam" id="PF00034">
    <property type="entry name" value="Cytochrom_C"/>
    <property type="match status" value="1"/>
</dbReference>
<evidence type="ECO:0000256" key="2">
    <source>
        <dbReference type="ARBA" id="ARBA00022723"/>
    </source>
</evidence>
<sequence length="964" mass="106402">MKYQLCVAAILTQSLLTMGVVSSQSSVAPESIPTSSESRFPTPYNSEPEKTEPMSAEEAAATAVLPPGFRCEVFASEPDVQQPIAMCFDDRGRVWVAECYTYSEKPGTWDNDLRDRIIILEDTDGDGRADKRDVFWDEGVHLTSVAKVDGGVYALCPPQLLFLPDADGDDIPDSAPQVLLDGFDIGSSSHNVASGLKVGPDGWLYGRHGILSVSMVGAPGSRDNQRTPVNTAIWRYHPDQQIFEVFCNGGTNPWGLDWNADGQLFYTNTVIGHLWHAIPGAYYERMFGAHSNPHVYQVITHTADHVHWDTGEKWSDIRAGMSNSTAELGGGHAHMGCMIYQGGVWPDEYVGNLFTSNFHGRRINMDILEREGCGYVAHHGKDFMLMKDPFYRGLDVLAGPDGQMWINDWSDTGECHDNTGLHRSSGRIYRVVYEGGEKSGAKAQGTDWLAARSRSDFGTTDIESMLTSAGEAKRALGVRYLCEDAAEDPTTIDRLLQIANEDTSGLVRLEVAAGLQRLPVLHRLEIASVLCQHREDADDRQQPLMIWYGIEPAVAASPEAAAKLAIETQIPTIRRLIARRLGESIEDDPEAVDRLLASALIPENRGKLTEILRGLDEGLRGRTRADAPPQWESVVAAVQRDGFTEEKSLVRELSLVFLDGRTRKTVFDLAFNVDADPAMRRAALASLMRQPTADLLPKLLAAGNDHVLASDVVRAFAYFDDPVVAERLMDRWNRSPLDRVAAIDSLVARITHTSRLLDAIEAGTMPSTAISPYQARQIDNHGDAELSERLRKLWGNLRDTPADKRQDLQRLKTILTKDRIGRADARLGKTLFMKQCSACHQLYGDGHSVGPNLTGSDRQNLDYLLSNMIDPSSVVASAYRMSVLVLDDGRVLSGVVTNETVRTIAIQTQQRVEHVDKESILERRISDLSLMPDGILSQLSDDDVANLIAYLMTQRPLDSVSTTP</sequence>
<organism evidence="8 9">
    <name type="scientific">Allorhodopirellula heiligendammensis</name>
    <dbReference type="NCBI Taxonomy" id="2714739"/>
    <lineage>
        <taxon>Bacteria</taxon>
        <taxon>Pseudomonadati</taxon>
        <taxon>Planctomycetota</taxon>
        <taxon>Planctomycetia</taxon>
        <taxon>Pirellulales</taxon>
        <taxon>Pirellulaceae</taxon>
        <taxon>Allorhodopirellula</taxon>
    </lineage>
</organism>
<evidence type="ECO:0000256" key="5">
    <source>
        <dbReference type="SAM" id="MobiDB-lite"/>
    </source>
</evidence>
<accession>A0A5C6C5K6</accession>
<dbReference type="InterPro" id="IPR036909">
    <property type="entry name" value="Cyt_c-like_dom_sf"/>
</dbReference>
<evidence type="ECO:0000256" key="3">
    <source>
        <dbReference type="ARBA" id="ARBA00023004"/>
    </source>
</evidence>
<evidence type="ECO:0000259" key="7">
    <source>
        <dbReference type="PROSITE" id="PS51007"/>
    </source>
</evidence>
<dbReference type="Gene3D" id="1.10.760.10">
    <property type="entry name" value="Cytochrome c-like domain"/>
    <property type="match status" value="1"/>
</dbReference>
<dbReference type="Proteomes" id="UP000319908">
    <property type="component" value="Unassembled WGS sequence"/>
</dbReference>
<dbReference type="NCBIfam" id="TIGR02604">
    <property type="entry name" value="Piru_Ver_Nterm"/>
    <property type="match status" value="1"/>
</dbReference>
<feature type="domain" description="Cytochrome c" evidence="7">
    <location>
        <begin position="823"/>
        <end position="955"/>
    </location>
</feature>
<dbReference type="InterPro" id="IPR011042">
    <property type="entry name" value="6-blade_b-propeller_TolB-like"/>
</dbReference>
<keyword evidence="6" id="KW-0732">Signal</keyword>
<keyword evidence="9" id="KW-1185">Reference proteome</keyword>
<evidence type="ECO:0000256" key="4">
    <source>
        <dbReference type="PROSITE-ProRule" id="PRU00433"/>
    </source>
</evidence>
<dbReference type="RefSeq" id="WP_302118000.1">
    <property type="nucleotide sequence ID" value="NZ_SJPU01000001.1"/>
</dbReference>
<dbReference type="InterPro" id="IPR009056">
    <property type="entry name" value="Cyt_c-like_dom"/>
</dbReference>
<dbReference type="InterPro" id="IPR013427">
    <property type="entry name" value="Haem-bd_dom_put"/>
</dbReference>
<dbReference type="AlphaFoldDB" id="A0A5C6C5K6"/>
<dbReference type="GO" id="GO:0009055">
    <property type="term" value="F:electron transfer activity"/>
    <property type="evidence" value="ECO:0007669"/>
    <property type="project" value="InterPro"/>
</dbReference>
<evidence type="ECO:0000313" key="9">
    <source>
        <dbReference type="Proteomes" id="UP000319908"/>
    </source>
</evidence>
<dbReference type="NCBIfam" id="TIGR02603">
    <property type="entry name" value="CxxCH_TIGR02603"/>
    <property type="match status" value="1"/>
</dbReference>
<dbReference type="SUPFAM" id="SSF50952">
    <property type="entry name" value="Soluble quinoprotein glucose dehydrogenase"/>
    <property type="match status" value="1"/>
</dbReference>
<feature type="compositionally biased region" description="Polar residues" evidence="5">
    <location>
        <begin position="26"/>
        <end position="45"/>
    </location>
</feature>
<dbReference type="InterPro" id="IPR011041">
    <property type="entry name" value="Quinoprot_gluc/sorb_DH_b-prop"/>
</dbReference>
<evidence type="ECO:0000313" key="8">
    <source>
        <dbReference type="EMBL" id="TWU19428.1"/>
    </source>
</evidence>
<name>A0A5C6C5K6_9BACT</name>
<keyword evidence="2 4" id="KW-0479">Metal-binding</keyword>
<dbReference type="InterPro" id="IPR055557">
    <property type="entry name" value="DUF7133"/>
</dbReference>
<dbReference type="InterPro" id="IPR013428">
    <property type="entry name" value="Membrane-bound_put_N"/>
</dbReference>
<keyword evidence="3 4" id="KW-0408">Iron</keyword>
<dbReference type="PANTHER" id="PTHR33546:SF1">
    <property type="entry name" value="LARGE, MULTIFUNCTIONAL SECRETED PROTEIN"/>
    <property type="match status" value="1"/>
</dbReference>
<dbReference type="EMBL" id="SJPU01000001">
    <property type="protein sequence ID" value="TWU19428.1"/>
    <property type="molecule type" value="Genomic_DNA"/>
</dbReference>
<keyword evidence="1 4" id="KW-0349">Heme</keyword>
<proteinExistence type="predicted"/>
<dbReference type="PROSITE" id="PS51007">
    <property type="entry name" value="CYTC"/>
    <property type="match status" value="1"/>
</dbReference>
<protein>
    <submittedName>
        <fullName evidence="8">Cytochrome c</fullName>
    </submittedName>
</protein>